<comment type="subcellular location">
    <subcellularLocation>
        <location evidence="1">Nucleus</location>
    </subcellularLocation>
</comment>
<keyword evidence="3" id="KW-0805">Transcription regulation</keyword>
<comment type="caution">
    <text evidence="7">The sequence shown here is derived from an EMBL/GenBank/DDBJ whole genome shotgun (WGS) entry which is preliminary data.</text>
</comment>
<dbReference type="GO" id="GO:0051123">
    <property type="term" value="P:RNA polymerase II preinitiation complex assembly"/>
    <property type="evidence" value="ECO:0007669"/>
    <property type="project" value="InterPro"/>
</dbReference>
<dbReference type="InterPro" id="IPR006809">
    <property type="entry name" value="TAFII28_dom"/>
</dbReference>
<dbReference type="CDD" id="cd08048">
    <property type="entry name" value="HFD_TAF11"/>
    <property type="match status" value="1"/>
</dbReference>
<dbReference type="InterPro" id="IPR045127">
    <property type="entry name" value="TAF11-like"/>
</dbReference>
<dbReference type="GO" id="GO:0016251">
    <property type="term" value="F:RNA polymerase II general transcription initiation factor activity"/>
    <property type="evidence" value="ECO:0007669"/>
    <property type="project" value="TreeGrafter"/>
</dbReference>
<dbReference type="Proteomes" id="UP000652761">
    <property type="component" value="Unassembled WGS sequence"/>
</dbReference>
<evidence type="ECO:0000256" key="5">
    <source>
        <dbReference type="ARBA" id="ARBA00023242"/>
    </source>
</evidence>
<dbReference type="AlphaFoldDB" id="A0A843WYM8"/>
<evidence type="ECO:0000256" key="3">
    <source>
        <dbReference type="ARBA" id="ARBA00023015"/>
    </source>
</evidence>
<accession>A0A843WYM8</accession>
<keyword evidence="8" id="KW-1185">Reference proteome</keyword>
<evidence type="ECO:0000259" key="6">
    <source>
        <dbReference type="Pfam" id="PF04719"/>
    </source>
</evidence>
<dbReference type="OrthoDB" id="28335at2759"/>
<evidence type="ECO:0000256" key="4">
    <source>
        <dbReference type="ARBA" id="ARBA00023163"/>
    </source>
</evidence>
<dbReference type="SUPFAM" id="SSF47113">
    <property type="entry name" value="Histone-fold"/>
    <property type="match status" value="1"/>
</dbReference>
<dbReference type="EMBL" id="NMUH01005066">
    <property type="protein sequence ID" value="MQM11698.1"/>
    <property type="molecule type" value="Genomic_DNA"/>
</dbReference>
<keyword evidence="4" id="KW-0804">Transcription</keyword>
<feature type="domain" description="TAFII28-like protein" evidence="6">
    <location>
        <begin position="1"/>
        <end position="52"/>
    </location>
</feature>
<organism evidence="7 8">
    <name type="scientific">Colocasia esculenta</name>
    <name type="common">Wild taro</name>
    <name type="synonym">Arum esculentum</name>
    <dbReference type="NCBI Taxonomy" id="4460"/>
    <lineage>
        <taxon>Eukaryota</taxon>
        <taxon>Viridiplantae</taxon>
        <taxon>Streptophyta</taxon>
        <taxon>Embryophyta</taxon>
        <taxon>Tracheophyta</taxon>
        <taxon>Spermatophyta</taxon>
        <taxon>Magnoliopsida</taxon>
        <taxon>Liliopsida</taxon>
        <taxon>Araceae</taxon>
        <taxon>Aroideae</taxon>
        <taxon>Colocasieae</taxon>
        <taxon>Colocasia</taxon>
    </lineage>
</organism>
<keyword evidence="5" id="KW-0539">Nucleus</keyword>
<dbReference type="Pfam" id="PF04719">
    <property type="entry name" value="TAFII28"/>
    <property type="match status" value="1"/>
</dbReference>
<comment type="similarity">
    <text evidence="2">Belongs to the TAF11 family.</text>
</comment>
<proteinExistence type="inferred from homology"/>
<dbReference type="GO" id="GO:0005669">
    <property type="term" value="C:transcription factor TFIID complex"/>
    <property type="evidence" value="ECO:0007669"/>
    <property type="project" value="InterPro"/>
</dbReference>
<evidence type="ECO:0000256" key="1">
    <source>
        <dbReference type="ARBA" id="ARBA00004123"/>
    </source>
</evidence>
<protein>
    <recommendedName>
        <fullName evidence="6">TAFII28-like protein domain-containing protein</fullName>
    </recommendedName>
</protein>
<sequence length="53" mass="5940">MGRYESFRRSNFQKSNMRRLLTSITGSQKISMPMTIVVSGIAKIFVGELVESG</sequence>
<name>A0A843WYM8_COLES</name>
<gene>
    <name evidence="7" type="ORF">Taro_044606</name>
</gene>
<dbReference type="PANTHER" id="PTHR13218:SF8">
    <property type="entry name" value="TRANSCRIPTION INITIATION FACTOR TFIID SUBUNIT 11"/>
    <property type="match status" value="1"/>
</dbReference>
<dbReference type="InterPro" id="IPR009072">
    <property type="entry name" value="Histone-fold"/>
</dbReference>
<evidence type="ECO:0000256" key="2">
    <source>
        <dbReference type="ARBA" id="ARBA00009788"/>
    </source>
</evidence>
<dbReference type="GO" id="GO:0046982">
    <property type="term" value="F:protein heterodimerization activity"/>
    <property type="evidence" value="ECO:0007669"/>
    <property type="project" value="InterPro"/>
</dbReference>
<reference evidence="7" key="1">
    <citation type="submission" date="2017-07" db="EMBL/GenBank/DDBJ databases">
        <title>Taro Niue Genome Assembly and Annotation.</title>
        <authorList>
            <person name="Atibalentja N."/>
            <person name="Keating K."/>
            <person name="Fields C.J."/>
        </authorList>
    </citation>
    <scope>NUCLEOTIDE SEQUENCE</scope>
    <source>
        <strain evidence="7">Niue_2</strain>
        <tissue evidence="7">Leaf</tissue>
    </source>
</reference>
<feature type="non-terminal residue" evidence="7">
    <location>
        <position position="1"/>
    </location>
</feature>
<evidence type="ECO:0000313" key="8">
    <source>
        <dbReference type="Proteomes" id="UP000652761"/>
    </source>
</evidence>
<evidence type="ECO:0000313" key="7">
    <source>
        <dbReference type="EMBL" id="MQM11698.1"/>
    </source>
</evidence>
<dbReference type="Gene3D" id="1.10.20.10">
    <property type="entry name" value="Histone, subunit A"/>
    <property type="match status" value="1"/>
</dbReference>
<dbReference type="PANTHER" id="PTHR13218">
    <property type="entry name" value="TRANSCRIPTION INITIATION FACTOR TFIID SUBUNIT 11-RELATED"/>
    <property type="match status" value="1"/>
</dbReference>